<comment type="caution">
    <text evidence="1">The sequence shown here is derived from an EMBL/GenBank/DDBJ whole genome shotgun (WGS) entry which is preliminary data.</text>
</comment>
<dbReference type="PROSITE" id="PS51257">
    <property type="entry name" value="PROKAR_LIPOPROTEIN"/>
    <property type="match status" value="1"/>
</dbReference>
<keyword evidence="2" id="KW-1185">Reference proteome</keyword>
<gene>
    <name evidence="1" type="ORF">JQC93_00030</name>
</gene>
<proteinExistence type="predicted"/>
<organism evidence="1 2">
    <name type="scientific">Vibrio ulleungensis</name>
    <dbReference type="NCBI Taxonomy" id="2807619"/>
    <lineage>
        <taxon>Bacteria</taxon>
        <taxon>Pseudomonadati</taxon>
        <taxon>Pseudomonadota</taxon>
        <taxon>Gammaproteobacteria</taxon>
        <taxon>Vibrionales</taxon>
        <taxon>Vibrionaceae</taxon>
        <taxon>Vibrio</taxon>
    </lineage>
</organism>
<sequence>MLKKITLGGKVAAVCALTLGLVACSNISNNEVAEFDGSIAHDIQLMLDPLSGTVSPIVINEKGFSRVDANVCIESFMDVPTAFKKACALSGGRAEDDYCINNDTGLYTSTYAIGVKRICQTDKFIVIVSVEQSHNDPQAFDQWARAAHEAEKAQ</sequence>
<dbReference type="RefSeq" id="WP_205156438.1">
    <property type="nucleotide sequence ID" value="NZ_JAFEUM010000001.1"/>
</dbReference>
<accession>A0ABS2HCN2</accession>
<protein>
    <recommendedName>
        <fullName evidence="3">Lipoprotein</fullName>
    </recommendedName>
</protein>
<reference evidence="1 2" key="1">
    <citation type="submission" date="2021-02" db="EMBL/GenBank/DDBJ databases">
        <authorList>
            <person name="Park J.-S."/>
        </authorList>
    </citation>
    <scope>NUCLEOTIDE SEQUENCE [LARGE SCALE GENOMIC DNA]</scope>
    <source>
        <strain evidence="1 2">188UL20-2</strain>
    </source>
</reference>
<evidence type="ECO:0008006" key="3">
    <source>
        <dbReference type="Google" id="ProtNLM"/>
    </source>
</evidence>
<evidence type="ECO:0000313" key="1">
    <source>
        <dbReference type="EMBL" id="MBM7034774.1"/>
    </source>
</evidence>
<dbReference type="EMBL" id="JAFEUM010000001">
    <property type="protein sequence ID" value="MBM7034774.1"/>
    <property type="molecule type" value="Genomic_DNA"/>
</dbReference>
<name>A0ABS2HCN2_9VIBR</name>
<evidence type="ECO:0000313" key="2">
    <source>
        <dbReference type="Proteomes" id="UP000809621"/>
    </source>
</evidence>
<dbReference type="Proteomes" id="UP000809621">
    <property type="component" value="Unassembled WGS sequence"/>
</dbReference>